<reference evidence="2" key="1">
    <citation type="journal article" date="2014" name="Proc. Natl. Acad. Sci. U.S.A.">
        <title>Extensive sampling of basidiomycete genomes demonstrates inadequacy of the white-rot/brown-rot paradigm for wood decay fungi.</title>
        <authorList>
            <person name="Riley R."/>
            <person name="Salamov A.A."/>
            <person name="Brown D.W."/>
            <person name="Nagy L.G."/>
            <person name="Floudas D."/>
            <person name="Held B.W."/>
            <person name="Levasseur A."/>
            <person name="Lombard V."/>
            <person name="Morin E."/>
            <person name="Otillar R."/>
            <person name="Lindquist E.A."/>
            <person name="Sun H."/>
            <person name="LaButti K.M."/>
            <person name="Schmutz J."/>
            <person name="Jabbour D."/>
            <person name="Luo H."/>
            <person name="Baker S.E."/>
            <person name="Pisabarro A.G."/>
            <person name="Walton J.D."/>
            <person name="Blanchette R.A."/>
            <person name="Henrissat B."/>
            <person name="Martin F."/>
            <person name="Cullen D."/>
            <person name="Hibbett D.S."/>
            <person name="Grigoriev I.V."/>
        </authorList>
    </citation>
    <scope>NUCLEOTIDE SEQUENCE [LARGE SCALE GENOMIC DNA]</scope>
    <source>
        <strain evidence="2">MUCL 33604</strain>
    </source>
</reference>
<dbReference type="EMBL" id="KL197718">
    <property type="protein sequence ID" value="KDQ57945.1"/>
    <property type="molecule type" value="Genomic_DNA"/>
</dbReference>
<gene>
    <name evidence="1" type="ORF">JAAARDRAFT_34761</name>
</gene>
<proteinExistence type="predicted"/>
<organism evidence="1 2">
    <name type="scientific">Jaapia argillacea MUCL 33604</name>
    <dbReference type="NCBI Taxonomy" id="933084"/>
    <lineage>
        <taxon>Eukaryota</taxon>
        <taxon>Fungi</taxon>
        <taxon>Dikarya</taxon>
        <taxon>Basidiomycota</taxon>
        <taxon>Agaricomycotina</taxon>
        <taxon>Agaricomycetes</taxon>
        <taxon>Agaricomycetidae</taxon>
        <taxon>Jaapiales</taxon>
        <taxon>Jaapiaceae</taxon>
        <taxon>Jaapia</taxon>
    </lineage>
</organism>
<dbReference type="Proteomes" id="UP000027265">
    <property type="component" value="Unassembled WGS sequence"/>
</dbReference>
<keyword evidence="2" id="KW-1185">Reference proteome</keyword>
<protein>
    <submittedName>
        <fullName evidence="1">Uncharacterized protein</fullName>
    </submittedName>
</protein>
<evidence type="ECO:0000313" key="1">
    <source>
        <dbReference type="EMBL" id="KDQ57945.1"/>
    </source>
</evidence>
<name>A0A067PVS1_9AGAM</name>
<accession>A0A067PVS1</accession>
<sequence>MHDHPERPNRHVRARYIFEYFRDQLPVRVPHTQNPWRAVADLRFIPKDGHSSRFRKQEFIRGLPDIVSPS</sequence>
<evidence type="ECO:0000313" key="2">
    <source>
        <dbReference type="Proteomes" id="UP000027265"/>
    </source>
</evidence>
<dbReference type="AlphaFoldDB" id="A0A067PVS1"/>
<dbReference type="HOGENOM" id="CLU_2758112_0_0_1"/>
<dbReference type="InParanoid" id="A0A067PVS1"/>